<dbReference type="OrthoDB" id="9776116at2"/>
<proteinExistence type="predicted"/>
<evidence type="ECO:0000313" key="3">
    <source>
        <dbReference type="Proteomes" id="UP000288058"/>
    </source>
</evidence>
<comment type="caution">
    <text evidence="2">The sequence shown here is derived from an EMBL/GenBank/DDBJ whole genome shotgun (WGS) entry which is preliminary data.</text>
</comment>
<organism evidence="2 3">
    <name type="scientific">Idiomarina ramblicola</name>
    <dbReference type="NCBI Taxonomy" id="263724"/>
    <lineage>
        <taxon>Bacteria</taxon>
        <taxon>Pseudomonadati</taxon>
        <taxon>Pseudomonadota</taxon>
        <taxon>Gammaproteobacteria</taxon>
        <taxon>Alteromonadales</taxon>
        <taxon>Idiomarinaceae</taxon>
        <taxon>Idiomarina</taxon>
    </lineage>
</organism>
<keyword evidence="3" id="KW-1185">Reference proteome</keyword>
<dbReference type="RefSeq" id="WP_126782153.1">
    <property type="nucleotide sequence ID" value="NZ_PIQC01000005.1"/>
</dbReference>
<dbReference type="AlphaFoldDB" id="A0A432YZ90"/>
<dbReference type="PANTHER" id="PTHR33608:SF12">
    <property type="entry name" value="DUF58 DOMAIN-CONTAINING PROTEIN"/>
    <property type="match status" value="1"/>
</dbReference>
<dbReference type="InterPro" id="IPR002881">
    <property type="entry name" value="DUF58"/>
</dbReference>
<evidence type="ECO:0000313" key="2">
    <source>
        <dbReference type="EMBL" id="RUO68943.1"/>
    </source>
</evidence>
<gene>
    <name evidence="2" type="ORF">CWI78_08535</name>
</gene>
<feature type="domain" description="DUF58" evidence="1">
    <location>
        <begin position="64"/>
        <end position="286"/>
    </location>
</feature>
<protein>
    <submittedName>
        <fullName evidence="2">DUF58 domain-containing protein</fullName>
    </submittedName>
</protein>
<sequence>MLKAEVEQWLKQLHCDGISPGIQELLYYRSKINAFARHHKSLPRSSQAGPLLSKSRGRGMEFDEVRHYQPGDDIRSIDWRVTARTGKAHTKLYREEKERPVFIWVDLSLTQLFGSQFVFKSVQACHLAAALAWQAQHKGDRIGGLIGNGWLHQELKPAARQKGVLRLCHALLEVHQDSLTRWKDKQKQQQNALDDNLKRLRQLVKPGSTIHVISDFYSASEHFLDGLRVLSRHNSIRCFSLYDPMEHELPQGYSSHPLAITDGQQQVNINLADQQQRKTYQQAAEQRWQSIQQAFRKRQLSLTPISSALPLEQQWAEVT</sequence>
<reference evidence="3" key="1">
    <citation type="journal article" date="2018" name="Front. Microbiol.">
        <title>Genome-Based Analysis Reveals the Taxonomy and Diversity of the Family Idiomarinaceae.</title>
        <authorList>
            <person name="Liu Y."/>
            <person name="Lai Q."/>
            <person name="Shao Z."/>
        </authorList>
    </citation>
    <scope>NUCLEOTIDE SEQUENCE [LARGE SCALE GENOMIC DNA]</scope>
    <source>
        <strain evidence="3">R22</strain>
    </source>
</reference>
<dbReference type="Pfam" id="PF01882">
    <property type="entry name" value="DUF58"/>
    <property type="match status" value="1"/>
</dbReference>
<accession>A0A432YZ90</accession>
<dbReference type="Proteomes" id="UP000288058">
    <property type="component" value="Unassembled WGS sequence"/>
</dbReference>
<name>A0A432YZ90_9GAMM</name>
<dbReference type="EMBL" id="PIQC01000005">
    <property type="protein sequence ID" value="RUO68943.1"/>
    <property type="molecule type" value="Genomic_DNA"/>
</dbReference>
<dbReference type="PANTHER" id="PTHR33608">
    <property type="entry name" value="BLL2464 PROTEIN"/>
    <property type="match status" value="1"/>
</dbReference>
<evidence type="ECO:0000259" key="1">
    <source>
        <dbReference type="Pfam" id="PF01882"/>
    </source>
</evidence>